<evidence type="ECO:0000256" key="7">
    <source>
        <dbReference type="HAMAP-Rule" id="MF_00218"/>
    </source>
</evidence>
<dbReference type="Proteomes" id="UP000606463">
    <property type="component" value="Unassembled WGS sequence"/>
</dbReference>
<dbReference type="HAMAP" id="MF_00218">
    <property type="entry name" value="URO_D"/>
    <property type="match status" value="1"/>
</dbReference>
<feature type="binding site" evidence="7">
    <location>
        <position position="310"/>
    </location>
    <ligand>
        <name>substrate</name>
    </ligand>
</feature>
<comment type="caution">
    <text evidence="12">The sequence shown here is derived from an EMBL/GenBank/DDBJ whole genome shotgun (WGS) entry which is preliminary data.</text>
</comment>
<evidence type="ECO:0000256" key="1">
    <source>
        <dbReference type="ARBA" id="ARBA00004804"/>
    </source>
</evidence>
<feature type="binding site" evidence="7">
    <location>
        <position position="194"/>
    </location>
    <ligand>
        <name>substrate</name>
    </ligand>
</feature>
<sequence>MSTFLASLRGEKVNRFPVWLMRQAGRYMKAYRRLRSKVNTFLEFCSNVDLAVEVTLLPERILGIDALILFSDILVPLLPLGVKVEFKPKPFLKSPPIEELKEFDQAKVDFVFETIRKVKEKSELPLIGFAGAPFTLGAYIVEGQTSREFLNIRKLYHSDREKFNLLMEKLTEMTEEYLSAQISAGVDAVQLFDSWAFVLSPSAFKEYFNHLRRLMESLKRKHPEVPIIYFFRGSGHLFETAKDLPADALSVDWTIDIEKPLKVLSTKALQGNLDPALLYADREVIEREVTNFLQKVVNYRKTLFVFNLGHGLSPDMEEEKVKFLVEVVKRFKL</sequence>
<dbReference type="CDD" id="cd00717">
    <property type="entry name" value="URO-D"/>
    <property type="match status" value="1"/>
</dbReference>
<comment type="subcellular location">
    <subcellularLocation>
        <location evidence="7">Cytoplasm</location>
    </subcellularLocation>
</comment>
<evidence type="ECO:0000256" key="3">
    <source>
        <dbReference type="ARBA" id="ARBA00012288"/>
    </source>
</evidence>
<comment type="function">
    <text evidence="7">Catalyzes the decarboxylation of four acetate groups of uroporphyrinogen-III to yield coproporphyrinogen-III.</text>
</comment>
<comment type="catalytic activity">
    <reaction evidence="7 8">
        <text>uroporphyrinogen III + 4 H(+) = coproporphyrinogen III + 4 CO2</text>
        <dbReference type="Rhea" id="RHEA:19865"/>
        <dbReference type="ChEBI" id="CHEBI:15378"/>
        <dbReference type="ChEBI" id="CHEBI:16526"/>
        <dbReference type="ChEBI" id="CHEBI:57308"/>
        <dbReference type="ChEBI" id="CHEBI:57309"/>
        <dbReference type="EC" id="4.1.1.37"/>
    </reaction>
</comment>
<keyword evidence="4 7" id="KW-0210">Decarboxylase</keyword>
<evidence type="ECO:0000256" key="4">
    <source>
        <dbReference type="ARBA" id="ARBA00022793"/>
    </source>
</evidence>
<comment type="caution">
    <text evidence="7">Lacks conserved residue(s) required for the propagation of feature annotation.</text>
</comment>
<evidence type="ECO:0000259" key="11">
    <source>
        <dbReference type="PROSITE" id="PS00907"/>
    </source>
</evidence>
<feature type="binding site" evidence="7">
    <location>
        <position position="139"/>
    </location>
    <ligand>
        <name>substrate</name>
    </ligand>
</feature>
<dbReference type="GO" id="GO:0005829">
    <property type="term" value="C:cytosol"/>
    <property type="evidence" value="ECO:0007669"/>
    <property type="project" value="TreeGrafter"/>
</dbReference>
<dbReference type="GO" id="GO:0004853">
    <property type="term" value="F:uroporphyrinogen decarboxylase activity"/>
    <property type="evidence" value="ECO:0007669"/>
    <property type="project" value="UniProtKB-UniRule"/>
</dbReference>
<protein>
    <recommendedName>
        <fullName evidence="3 7">Uroporphyrinogen decarboxylase</fullName>
        <shortName evidence="7">UPD</shortName>
        <shortName evidence="7">URO-D</shortName>
        <ecNumber evidence="3 7">4.1.1.37</ecNumber>
    </recommendedName>
</protein>
<dbReference type="InterPro" id="IPR006361">
    <property type="entry name" value="Uroporphyrinogen_deCO2ase_HemE"/>
</dbReference>
<evidence type="ECO:0000256" key="8">
    <source>
        <dbReference type="RuleBase" id="RU000554"/>
    </source>
</evidence>
<name>A0A9D1CFN7_AQUAO</name>
<feature type="site" description="Transition state stabilizer" evidence="7">
    <location>
        <position position="72"/>
    </location>
</feature>
<evidence type="ECO:0000256" key="2">
    <source>
        <dbReference type="ARBA" id="ARBA00009935"/>
    </source>
</evidence>
<evidence type="ECO:0000256" key="9">
    <source>
        <dbReference type="RuleBase" id="RU004169"/>
    </source>
</evidence>
<keyword evidence="7" id="KW-0963">Cytoplasm</keyword>
<dbReference type="SUPFAM" id="SSF51726">
    <property type="entry name" value="UROD/MetE-like"/>
    <property type="match status" value="1"/>
</dbReference>
<organism evidence="12 13">
    <name type="scientific">Aquifex aeolicus</name>
    <dbReference type="NCBI Taxonomy" id="63363"/>
    <lineage>
        <taxon>Bacteria</taxon>
        <taxon>Pseudomonadati</taxon>
        <taxon>Aquificota</taxon>
        <taxon>Aquificia</taxon>
        <taxon>Aquificales</taxon>
        <taxon>Aquificaceae</taxon>
        <taxon>Aquifex</taxon>
    </lineage>
</organism>
<comment type="pathway">
    <text evidence="1 7 8">Porphyrin-containing compound metabolism; protoporphyrin-IX biosynthesis; coproporphyrinogen-III from 5-aminolevulinate: step 4/4.</text>
</comment>
<evidence type="ECO:0000256" key="6">
    <source>
        <dbReference type="ARBA" id="ARBA00023244"/>
    </source>
</evidence>
<dbReference type="PROSITE" id="PS00907">
    <property type="entry name" value="UROD_2"/>
    <property type="match status" value="1"/>
</dbReference>
<dbReference type="PROSITE" id="PS00906">
    <property type="entry name" value="UROD_1"/>
    <property type="match status" value="1"/>
</dbReference>
<feature type="domain" description="Uroporphyrinogen decarboxylase (URO-D)" evidence="10">
    <location>
        <begin position="17"/>
        <end position="26"/>
    </location>
</feature>
<accession>A0A9D1CFN7</accession>
<comment type="similarity">
    <text evidence="2 7 9">Belongs to the uroporphyrinogen decarboxylase family.</text>
</comment>
<evidence type="ECO:0000313" key="13">
    <source>
        <dbReference type="Proteomes" id="UP000606463"/>
    </source>
</evidence>
<keyword evidence="5 7" id="KW-0456">Lyase</keyword>
<keyword evidence="6 7" id="KW-0627">Porphyrin biosynthesis</keyword>
<dbReference type="Gene3D" id="3.20.20.210">
    <property type="match status" value="1"/>
</dbReference>
<dbReference type="PANTHER" id="PTHR21091:SF169">
    <property type="entry name" value="UROPORPHYRINOGEN DECARBOXYLASE"/>
    <property type="match status" value="1"/>
</dbReference>
<dbReference type="AlphaFoldDB" id="A0A9D1CFN7"/>
<comment type="subunit">
    <text evidence="7">Homodimer.</text>
</comment>
<feature type="binding site" evidence="7">
    <location>
        <position position="72"/>
    </location>
    <ligand>
        <name>substrate</name>
    </ligand>
</feature>
<proteinExistence type="inferred from homology"/>
<dbReference type="InterPro" id="IPR000257">
    <property type="entry name" value="Uroporphyrinogen_deCOase"/>
</dbReference>
<dbReference type="PANTHER" id="PTHR21091">
    <property type="entry name" value="METHYLTETRAHYDROFOLATE:HOMOCYSTEINE METHYLTRANSFERASE RELATED"/>
    <property type="match status" value="1"/>
</dbReference>
<evidence type="ECO:0000256" key="5">
    <source>
        <dbReference type="ARBA" id="ARBA00023239"/>
    </source>
</evidence>
<gene>
    <name evidence="7 12" type="primary">hemE</name>
    <name evidence="12" type="ORF">EYH37_02975</name>
</gene>
<evidence type="ECO:0000313" key="12">
    <source>
        <dbReference type="EMBL" id="HIP98317.1"/>
    </source>
</evidence>
<dbReference type="Pfam" id="PF01208">
    <property type="entry name" value="URO-D"/>
    <property type="match status" value="1"/>
</dbReference>
<dbReference type="InterPro" id="IPR038071">
    <property type="entry name" value="UROD/MetE-like_sf"/>
</dbReference>
<dbReference type="EMBL" id="DQVE01000030">
    <property type="protein sequence ID" value="HIP98317.1"/>
    <property type="molecule type" value="Genomic_DNA"/>
</dbReference>
<evidence type="ECO:0000259" key="10">
    <source>
        <dbReference type="PROSITE" id="PS00906"/>
    </source>
</evidence>
<dbReference type="EC" id="4.1.1.37" evidence="3 7"/>
<dbReference type="NCBIfam" id="TIGR01464">
    <property type="entry name" value="hemE"/>
    <property type="match status" value="1"/>
</dbReference>
<feature type="domain" description="Uroporphyrinogen decarboxylase (URO-D)" evidence="11">
    <location>
        <begin position="127"/>
        <end position="143"/>
    </location>
</feature>
<dbReference type="GO" id="GO:0006782">
    <property type="term" value="P:protoporphyrinogen IX biosynthetic process"/>
    <property type="evidence" value="ECO:0007669"/>
    <property type="project" value="UniProtKB-UniRule"/>
</dbReference>
<reference evidence="12" key="1">
    <citation type="journal article" date="2020" name="ISME J.">
        <title>Gammaproteobacteria mediating utilization of methyl-, sulfur- and petroleum organic compounds in deep ocean hydrothermal plumes.</title>
        <authorList>
            <person name="Zhou Z."/>
            <person name="Liu Y."/>
            <person name="Pan J."/>
            <person name="Cron B.R."/>
            <person name="Toner B.M."/>
            <person name="Anantharaman K."/>
            <person name="Breier J.A."/>
            <person name="Dick G.J."/>
            <person name="Li M."/>
        </authorList>
    </citation>
    <scope>NUCLEOTIDE SEQUENCE</scope>
    <source>
        <strain evidence="12">SZUA-1501</strain>
    </source>
</reference>
<feature type="binding site" evidence="7">
    <location>
        <begin position="22"/>
        <end position="26"/>
    </location>
    <ligand>
        <name>substrate</name>
    </ligand>
</feature>